<dbReference type="PANTHER" id="PTHR42874">
    <property type="entry name" value="URICASE"/>
    <property type="match status" value="1"/>
</dbReference>
<comment type="pathway">
    <text evidence="1 5">Purine metabolism; urate degradation; (S)-allantoin from urate: step 1/3.</text>
</comment>
<evidence type="ECO:0000256" key="5">
    <source>
        <dbReference type="PIRNR" id="PIRNR000241"/>
    </source>
</evidence>
<dbReference type="InterPro" id="IPR002042">
    <property type="entry name" value="Uricase"/>
</dbReference>
<dbReference type="Gene3D" id="3.10.270.10">
    <property type="entry name" value="Urate Oxidase"/>
    <property type="match status" value="1"/>
</dbReference>
<keyword evidence="8" id="KW-1185">Reference proteome</keyword>
<keyword evidence="3 5" id="KW-0659">Purine metabolism</keyword>
<dbReference type="PIRSF" id="PIRSF000241">
    <property type="entry name" value="Urate_oxidase"/>
    <property type="match status" value="1"/>
</dbReference>
<comment type="function">
    <text evidence="5 6">Catalyzes the oxidation of uric acid to 5-hydroxyisourate, which is further processed to form (S)-allantoin.</text>
</comment>
<comment type="catalytic activity">
    <reaction evidence="5 6">
        <text>urate + O2 + H2O = 5-hydroxyisourate + H2O2</text>
        <dbReference type="Rhea" id="RHEA:21368"/>
        <dbReference type="ChEBI" id="CHEBI:15377"/>
        <dbReference type="ChEBI" id="CHEBI:15379"/>
        <dbReference type="ChEBI" id="CHEBI:16240"/>
        <dbReference type="ChEBI" id="CHEBI:17775"/>
        <dbReference type="ChEBI" id="CHEBI:18072"/>
        <dbReference type="EC" id="1.7.3.3"/>
    </reaction>
</comment>
<proteinExistence type="inferred from homology"/>
<dbReference type="EMBL" id="JACSQL010000003">
    <property type="protein sequence ID" value="MBD7968270.1"/>
    <property type="molecule type" value="Genomic_DNA"/>
</dbReference>
<evidence type="ECO:0000256" key="3">
    <source>
        <dbReference type="ARBA" id="ARBA00022631"/>
    </source>
</evidence>
<dbReference type="Pfam" id="PF01014">
    <property type="entry name" value="Uricase"/>
    <property type="match status" value="2"/>
</dbReference>
<protein>
    <recommendedName>
        <fullName evidence="5 6">Uricase</fullName>
        <ecNumber evidence="5 6">1.7.3.3</ecNumber>
    </recommendedName>
    <alternativeName>
        <fullName evidence="5">Urate oxidase</fullName>
    </alternativeName>
</protein>
<dbReference type="PANTHER" id="PTHR42874:SF1">
    <property type="entry name" value="URICASE"/>
    <property type="match status" value="1"/>
</dbReference>
<evidence type="ECO:0000256" key="1">
    <source>
        <dbReference type="ARBA" id="ARBA00004831"/>
    </source>
</evidence>
<comment type="similarity">
    <text evidence="2 5 6">Belongs to the uricase family.</text>
</comment>
<evidence type="ECO:0000256" key="2">
    <source>
        <dbReference type="ARBA" id="ARBA00009760"/>
    </source>
</evidence>
<dbReference type="Proteomes" id="UP000608071">
    <property type="component" value="Unassembled WGS sequence"/>
</dbReference>
<evidence type="ECO:0000256" key="4">
    <source>
        <dbReference type="ARBA" id="ARBA00023002"/>
    </source>
</evidence>
<dbReference type="RefSeq" id="WP_191799513.1">
    <property type="nucleotide sequence ID" value="NZ_JACSQL010000003.1"/>
</dbReference>
<organism evidence="7 8">
    <name type="scientific">Paenibacillus gallinarum</name>
    <dbReference type="NCBI Taxonomy" id="2762232"/>
    <lineage>
        <taxon>Bacteria</taxon>
        <taxon>Bacillati</taxon>
        <taxon>Bacillota</taxon>
        <taxon>Bacilli</taxon>
        <taxon>Bacillales</taxon>
        <taxon>Paenibacillaceae</taxon>
        <taxon>Paenibacillus</taxon>
    </lineage>
</organism>
<reference evidence="7 8" key="1">
    <citation type="submission" date="2020-08" db="EMBL/GenBank/DDBJ databases">
        <title>A Genomic Blueprint of the Chicken Gut Microbiome.</title>
        <authorList>
            <person name="Gilroy R."/>
            <person name="Ravi A."/>
            <person name="Getino M."/>
            <person name="Pursley I."/>
            <person name="Horton D.L."/>
            <person name="Alikhan N.-F."/>
            <person name="Baker D."/>
            <person name="Gharbi K."/>
            <person name="Hall N."/>
            <person name="Watson M."/>
            <person name="Adriaenssens E.M."/>
            <person name="Foster-Nyarko E."/>
            <person name="Jarju S."/>
            <person name="Secka A."/>
            <person name="Antonio M."/>
            <person name="Oren A."/>
            <person name="Chaudhuri R."/>
            <person name="La Ragione R.M."/>
            <person name="Hildebrand F."/>
            <person name="Pallen M.J."/>
        </authorList>
    </citation>
    <scope>NUCLEOTIDE SEQUENCE [LARGE SCALE GENOMIC DNA]</scope>
    <source>
        <strain evidence="7 8">Sa2BVA9</strain>
    </source>
</reference>
<keyword evidence="4 5" id="KW-0560">Oxidoreductase</keyword>
<accession>A0ABR8SXQ2</accession>
<dbReference type="PRINTS" id="PR00093">
    <property type="entry name" value="URICASE"/>
</dbReference>
<gene>
    <name evidence="7" type="primary">pucL</name>
    <name evidence="7" type="ORF">H9647_09355</name>
</gene>
<evidence type="ECO:0000313" key="8">
    <source>
        <dbReference type="Proteomes" id="UP000608071"/>
    </source>
</evidence>
<sequence>MTYEAAKERTMYYGKGDVWVFRSYAKPLTGVKVIPESSFSGRGNVLFGMNIKVAVKGEQFITSFTEGDNSLIVATDSMKNFILRHAADYTGATVEGFLEYASRSFLETYPQMTGVRMSAEQVPFEEIGVGNTNGIAASDLVFKYSHNESASATFVLEREGDSIIVAEHQSGVMNLRLIKVKGSSFSGFVRDEYTTLPETSDRPLFIFLNIHWKYTEIEDALDDTRGNYVDAEQIRDIAATVFHENNSPSIQSLIYHIGLRMLQNFSQLAEVSFESNNRTWETIALTVAEGPGSVFTEPRPPYGFQGFSMTREDLTAAQRNEAQQAGRV</sequence>
<comment type="caution">
    <text evidence="7">The sequence shown here is derived from an EMBL/GenBank/DDBJ whole genome shotgun (WGS) entry which is preliminary data.</text>
</comment>
<dbReference type="EC" id="1.7.3.3" evidence="5 6"/>
<evidence type="ECO:0000313" key="7">
    <source>
        <dbReference type="EMBL" id="MBD7968270.1"/>
    </source>
</evidence>
<dbReference type="SUPFAM" id="SSF55620">
    <property type="entry name" value="Tetrahydrobiopterin biosynthesis enzymes-like"/>
    <property type="match status" value="2"/>
</dbReference>
<evidence type="ECO:0000256" key="6">
    <source>
        <dbReference type="RuleBase" id="RU004455"/>
    </source>
</evidence>
<name>A0ABR8SXQ2_9BACL</name>
<dbReference type="NCBIfam" id="TIGR03383">
    <property type="entry name" value="urate_oxi"/>
    <property type="match status" value="1"/>
</dbReference>